<dbReference type="EMBL" id="MU006224">
    <property type="protein sequence ID" value="KAF2827173.1"/>
    <property type="molecule type" value="Genomic_DNA"/>
</dbReference>
<feature type="signal peptide" evidence="1">
    <location>
        <begin position="1"/>
        <end position="18"/>
    </location>
</feature>
<organism evidence="2 3">
    <name type="scientific">Ophiobolus disseminans</name>
    <dbReference type="NCBI Taxonomy" id="1469910"/>
    <lineage>
        <taxon>Eukaryota</taxon>
        <taxon>Fungi</taxon>
        <taxon>Dikarya</taxon>
        <taxon>Ascomycota</taxon>
        <taxon>Pezizomycotina</taxon>
        <taxon>Dothideomycetes</taxon>
        <taxon>Pleosporomycetidae</taxon>
        <taxon>Pleosporales</taxon>
        <taxon>Pleosporineae</taxon>
        <taxon>Phaeosphaeriaceae</taxon>
        <taxon>Ophiobolus</taxon>
    </lineage>
</organism>
<name>A0A6A7A225_9PLEO</name>
<evidence type="ECO:0000313" key="3">
    <source>
        <dbReference type="Proteomes" id="UP000799424"/>
    </source>
</evidence>
<evidence type="ECO:0000256" key="1">
    <source>
        <dbReference type="SAM" id="SignalP"/>
    </source>
</evidence>
<reference evidence="2" key="1">
    <citation type="journal article" date="2020" name="Stud. Mycol.">
        <title>101 Dothideomycetes genomes: a test case for predicting lifestyles and emergence of pathogens.</title>
        <authorList>
            <person name="Haridas S."/>
            <person name="Albert R."/>
            <person name="Binder M."/>
            <person name="Bloem J."/>
            <person name="Labutti K."/>
            <person name="Salamov A."/>
            <person name="Andreopoulos B."/>
            <person name="Baker S."/>
            <person name="Barry K."/>
            <person name="Bills G."/>
            <person name="Bluhm B."/>
            <person name="Cannon C."/>
            <person name="Castanera R."/>
            <person name="Culley D."/>
            <person name="Daum C."/>
            <person name="Ezra D."/>
            <person name="Gonzalez J."/>
            <person name="Henrissat B."/>
            <person name="Kuo A."/>
            <person name="Liang C."/>
            <person name="Lipzen A."/>
            <person name="Lutzoni F."/>
            <person name="Magnuson J."/>
            <person name="Mondo S."/>
            <person name="Nolan M."/>
            <person name="Ohm R."/>
            <person name="Pangilinan J."/>
            <person name="Park H.-J."/>
            <person name="Ramirez L."/>
            <person name="Alfaro M."/>
            <person name="Sun H."/>
            <person name="Tritt A."/>
            <person name="Yoshinaga Y."/>
            <person name="Zwiers L.-H."/>
            <person name="Turgeon B."/>
            <person name="Goodwin S."/>
            <person name="Spatafora J."/>
            <person name="Crous P."/>
            <person name="Grigoriev I."/>
        </authorList>
    </citation>
    <scope>NUCLEOTIDE SEQUENCE</scope>
    <source>
        <strain evidence="2">CBS 113818</strain>
    </source>
</reference>
<feature type="chain" id="PRO_5025379919" evidence="1">
    <location>
        <begin position="19"/>
        <end position="175"/>
    </location>
</feature>
<sequence length="175" mass="20102">MLLKTEALTGLFAACTLAEENWCTFNATVDMRCVIGWTTSRAKFKISEWKNENGRNQKLSAPMWKSVDLGVGEKFEGPLFKDSFLVSEFSNATGVEGYYFHHMKFDYMGFKFEETRGEQCKRSWNDGGWFNCKDNPPTVGPSRRVPMLNGYRDRADSLRQLETYSAIENESNEAR</sequence>
<proteinExistence type="predicted"/>
<accession>A0A6A7A225</accession>
<evidence type="ECO:0000313" key="2">
    <source>
        <dbReference type="EMBL" id="KAF2827173.1"/>
    </source>
</evidence>
<keyword evidence="3" id="KW-1185">Reference proteome</keyword>
<dbReference type="Proteomes" id="UP000799424">
    <property type="component" value="Unassembled WGS sequence"/>
</dbReference>
<keyword evidence="1" id="KW-0732">Signal</keyword>
<gene>
    <name evidence="2" type="ORF">CC86DRAFT_381234</name>
</gene>
<protein>
    <submittedName>
        <fullName evidence="2">Uncharacterized protein</fullName>
    </submittedName>
</protein>
<dbReference type="AlphaFoldDB" id="A0A6A7A225"/>